<organism evidence="1 2">
    <name type="scientific">Myroides odoratus</name>
    <name type="common">Flavobacterium odoratum</name>
    <dbReference type="NCBI Taxonomy" id="256"/>
    <lineage>
        <taxon>Bacteria</taxon>
        <taxon>Pseudomonadati</taxon>
        <taxon>Bacteroidota</taxon>
        <taxon>Flavobacteriia</taxon>
        <taxon>Flavobacteriales</taxon>
        <taxon>Flavobacteriaceae</taxon>
        <taxon>Myroides</taxon>
    </lineage>
</organism>
<proteinExistence type="predicted"/>
<dbReference type="GeneID" id="93528532"/>
<sequence length="47" mass="5372">MRKLKPENFLEIEELSALENETLKGGTAEADVKVEKKVEKKKIEKSI</sequence>
<gene>
    <name evidence="1" type="ORF">I6I88_12730</name>
</gene>
<dbReference type="RefSeq" id="WP_002986707.1">
    <property type="nucleotide sequence ID" value="NZ_CP068108.1"/>
</dbReference>
<name>A0A9Q7E9T2_MYROD</name>
<evidence type="ECO:0000313" key="1">
    <source>
        <dbReference type="EMBL" id="QQT99073.1"/>
    </source>
</evidence>
<protein>
    <submittedName>
        <fullName evidence="1">Uncharacterized protein</fullName>
    </submittedName>
</protein>
<dbReference type="Proteomes" id="UP000596202">
    <property type="component" value="Chromosome"/>
</dbReference>
<accession>A0A9Q7E9T2</accession>
<reference evidence="1 2" key="1">
    <citation type="submission" date="2021-01" db="EMBL/GenBank/DDBJ databases">
        <title>FDA dAtabase for Regulatory Grade micrObial Sequences (FDA-ARGOS): Supporting development and validation of Infectious Disease Dx tests.</title>
        <authorList>
            <person name="Sproer C."/>
            <person name="Gronow S."/>
            <person name="Severitt S."/>
            <person name="Schroder I."/>
            <person name="Tallon L."/>
            <person name="Sadzewicz L."/>
            <person name="Zhao X."/>
            <person name="Boylan J."/>
            <person name="Ott S."/>
            <person name="Bowen H."/>
            <person name="Vavikolanu K."/>
            <person name="Mehta A."/>
            <person name="Aluvathingal J."/>
            <person name="Nadendla S."/>
            <person name="Lowell S."/>
            <person name="Myers T."/>
            <person name="Yan Y."/>
            <person name="Sichtig H."/>
        </authorList>
    </citation>
    <scope>NUCLEOTIDE SEQUENCE [LARGE SCALE GENOMIC DNA]</scope>
    <source>
        <strain evidence="1 2">FDAARGOS_1131</strain>
    </source>
</reference>
<dbReference type="AlphaFoldDB" id="A0A9Q7E9T2"/>
<dbReference type="EMBL" id="CP068108">
    <property type="protein sequence ID" value="QQT99073.1"/>
    <property type="molecule type" value="Genomic_DNA"/>
</dbReference>
<evidence type="ECO:0000313" key="2">
    <source>
        <dbReference type="Proteomes" id="UP000596202"/>
    </source>
</evidence>